<comment type="caution">
    <text evidence="3">The sequence shown here is derived from an EMBL/GenBank/DDBJ whole genome shotgun (WGS) entry which is preliminary data.</text>
</comment>
<dbReference type="AlphaFoldDB" id="A0A1L9NYZ6"/>
<dbReference type="STRING" id="696762.PFRI_12580"/>
<keyword evidence="1 3" id="KW-0808">Transferase</keyword>
<feature type="domain" description="N-acetyltransferase" evidence="2">
    <location>
        <begin position="4"/>
        <end position="160"/>
    </location>
</feature>
<dbReference type="SUPFAM" id="SSF55729">
    <property type="entry name" value="Acyl-CoA N-acyltransferases (Nat)"/>
    <property type="match status" value="1"/>
</dbReference>
<gene>
    <name evidence="3" type="primary">mshD_2</name>
    <name evidence="3" type="ORF">PFRI_12580</name>
</gene>
<dbReference type="InterPro" id="IPR000182">
    <property type="entry name" value="GNAT_dom"/>
</dbReference>
<dbReference type="RefSeq" id="WP_072629858.1">
    <property type="nucleotide sequence ID" value="NZ_MLCB01000092.1"/>
</dbReference>
<dbReference type="PANTHER" id="PTHR13947:SF37">
    <property type="entry name" value="LD18367P"/>
    <property type="match status" value="1"/>
</dbReference>
<keyword evidence="3" id="KW-0012">Acyltransferase</keyword>
<evidence type="ECO:0000313" key="4">
    <source>
        <dbReference type="Proteomes" id="UP000184514"/>
    </source>
</evidence>
<dbReference type="Gene3D" id="3.40.630.30">
    <property type="match status" value="1"/>
</dbReference>
<dbReference type="InterPro" id="IPR050769">
    <property type="entry name" value="NAT_camello-type"/>
</dbReference>
<dbReference type="EC" id="2.3.1.189" evidence="3"/>
<dbReference type="GO" id="GO:0008080">
    <property type="term" value="F:N-acetyltransferase activity"/>
    <property type="evidence" value="ECO:0007669"/>
    <property type="project" value="InterPro"/>
</dbReference>
<proteinExistence type="predicted"/>
<evidence type="ECO:0000259" key="2">
    <source>
        <dbReference type="PROSITE" id="PS51186"/>
    </source>
</evidence>
<name>A0A1L9NYZ6_9RHOB</name>
<dbReference type="OrthoDB" id="273614at2"/>
<organism evidence="3 4">
    <name type="scientific">Planktotalea frisia</name>
    <dbReference type="NCBI Taxonomy" id="696762"/>
    <lineage>
        <taxon>Bacteria</taxon>
        <taxon>Pseudomonadati</taxon>
        <taxon>Pseudomonadota</taxon>
        <taxon>Alphaproteobacteria</taxon>
        <taxon>Rhodobacterales</taxon>
        <taxon>Paracoccaceae</taxon>
        <taxon>Planktotalea</taxon>
    </lineage>
</organism>
<accession>A0A1L9NYZ6</accession>
<reference evidence="3 4" key="1">
    <citation type="submission" date="2016-10" db="EMBL/GenBank/DDBJ databases">
        <title>Genome sequence of Planktotalea frisia SH6-1.</title>
        <authorList>
            <person name="Poehlein A."/>
            <person name="Bakenhus I."/>
            <person name="Voget S."/>
            <person name="Brinkhoff T."/>
            <person name="Simon M."/>
        </authorList>
    </citation>
    <scope>NUCLEOTIDE SEQUENCE [LARGE SCALE GENOMIC DNA]</scope>
    <source>
        <strain evidence="3 4">SH6-1</strain>
    </source>
</reference>
<dbReference type="Pfam" id="PF00583">
    <property type="entry name" value="Acetyltransf_1"/>
    <property type="match status" value="1"/>
</dbReference>
<dbReference type="Proteomes" id="UP000184514">
    <property type="component" value="Unassembled WGS sequence"/>
</dbReference>
<evidence type="ECO:0000313" key="3">
    <source>
        <dbReference type="EMBL" id="OJI94508.1"/>
    </source>
</evidence>
<dbReference type="EMBL" id="MLCB01000092">
    <property type="protein sequence ID" value="OJI94508.1"/>
    <property type="molecule type" value="Genomic_DNA"/>
</dbReference>
<dbReference type="PANTHER" id="PTHR13947">
    <property type="entry name" value="GNAT FAMILY N-ACETYLTRANSFERASE"/>
    <property type="match status" value="1"/>
</dbReference>
<dbReference type="GO" id="GO:0035447">
    <property type="term" value="F:mycothiol synthase activity"/>
    <property type="evidence" value="ECO:0007669"/>
    <property type="project" value="UniProtKB-EC"/>
</dbReference>
<evidence type="ECO:0000256" key="1">
    <source>
        <dbReference type="ARBA" id="ARBA00022679"/>
    </source>
</evidence>
<dbReference type="InterPro" id="IPR016181">
    <property type="entry name" value="Acyl_CoA_acyltransferase"/>
</dbReference>
<dbReference type="CDD" id="cd04301">
    <property type="entry name" value="NAT_SF"/>
    <property type="match status" value="1"/>
</dbReference>
<dbReference type="PROSITE" id="PS51186">
    <property type="entry name" value="GNAT"/>
    <property type="match status" value="1"/>
</dbReference>
<sequence>MFDIKLSPYTAADHDWLVQQHQTLYTLNDGFDDSFGPLVDDILSEFELHADPSCETGWIARDADQRLGSIFCVKVDDQTAKLRLFLLLPEARGRGLGKLLLSKCMTFAKECGYKRMSLWTHESHTAACALYAKTGWRCVSSKPVVSFGVPLIEQQWEITL</sequence>
<keyword evidence="4" id="KW-1185">Reference proteome</keyword>
<protein>
    <submittedName>
        <fullName evidence="3">Mycothiol acetyltransferase</fullName>
        <ecNumber evidence="3">2.3.1.189</ecNumber>
    </submittedName>
</protein>